<reference evidence="4" key="2">
    <citation type="submission" date="2025-09" db="UniProtKB">
        <authorList>
            <consortium name="Ensembl"/>
        </authorList>
    </citation>
    <scope>IDENTIFICATION</scope>
</reference>
<accession>A0A3B3ZP74</accession>
<dbReference type="InterPro" id="IPR003609">
    <property type="entry name" value="Pan_app"/>
</dbReference>
<dbReference type="SMART" id="SM00223">
    <property type="entry name" value="APPLE"/>
    <property type="match status" value="4"/>
</dbReference>
<dbReference type="InterPro" id="IPR000177">
    <property type="entry name" value="Apple"/>
</dbReference>
<dbReference type="GO" id="GO:0006508">
    <property type="term" value="P:proteolysis"/>
    <property type="evidence" value="ECO:0007669"/>
    <property type="project" value="InterPro"/>
</dbReference>
<dbReference type="PANTHER" id="PTHR33946:SF4">
    <property type="entry name" value="COAGULATION FACTOR XI"/>
    <property type="match status" value="1"/>
</dbReference>
<proteinExistence type="predicted"/>
<evidence type="ECO:0000313" key="4">
    <source>
        <dbReference type="Ensembl" id="ENSPMGP00000006468.1"/>
    </source>
</evidence>
<dbReference type="PROSITE" id="PS50948">
    <property type="entry name" value="PAN"/>
    <property type="match status" value="3"/>
</dbReference>
<dbReference type="Ensembl" id="ENSPMGT00000006880.1">
    <property type="protein sequence ID" value="ENSPMGP00000006468.1"/>
    <property type="gene ID" value="ENSPMGG00000005434.1"/>
</dbReference>
<feature type="domain" description="Apple" evidence="3">
    <location>
        <begin position="178"/>
        <end position="240"/>
    </location>
</feature>
<evidence type="ECO:0000259" key="3">
    <source>
        <dbReference type="PROSITE" id="PS50948"/>
    </source>
</evidence>
<dbReference type="SUPFAM" id="SSF57414">
    <property type="entry name" value="Hairpin loop containing domain-like"/>
    <property type="match status" value="2"/>
</dbReference>
<organism evidence="4 5">
    <name type="scientific">Periophthalmus magnuspinnatus</name>
    <dbReference type="NCBI Taxonomy" id="409849"/>
    <lineage>
        <taxon>Eukaryota</taxon>
        <taxon>Metazoa</taxon>
        <taxon>Chordata</taxon>
        <taxon>Craniata</taxon>
        <taxon>Vertebrata</taxon>
        <taxon>Euteleostomi</taxon>
        <taxon>Actinopterygii</taxon>
        <taxon>Neopterygii</taxon>
        <taxon>Teleostei</taxon>
        <taxon>Neoteleostei</taxon>
        <taxon>Acanthomorphata</taxon>
        <taxon>Gobiaria</taxon>
        <taxon>Gobiiformes</taxon>
        <taxon>Gobioidei</taxon>
        <taxon>Gobiidae</taxon>
        <taxon>Oxudercinae</taxon>
        <taxon>Periophthalmus</taxon>
    </lineage>
</organism>
<reference evidence="4" key="1">
    <citation type="submission" date="2025-08" db="UniProtKB">
        <authorList>
            <consortium name="Ensembl"/>
        </authorList>
    </citation>
    <scope>IDENTIFICATION</scope>
</reference>
<evidence type="ECO:0000313" key="5">
    <source>
        <dbReference type="Proteomes" id="UP000261520"/>
    </source>
</evidence>
<keyword evidence="1" id="KW-0677">Repeat</keyword>
<evidence type="ECO:0000256" key="2">
    <source>
        <dbReference type="ARBA" id="ARBA00023157"/>
    </source>
</evidence>
<feature type="domain" description="Apple" evidence="3">
    <location>
        <begin position="250"/>
        <end position="339"/>
    </location>
</feature>
<feature type="domain" description="Apple" evidence="3">
    <location>
        <begin position="5"/>
        <end position="91"/>
    </location>
</feature>
<evidence type="ECO:0000256" key="1">
    <source>
        <dbReference type="ARBA" id="ARBA00022737"/>
    </source>
</evidence>
<dbReference type="CDD" id="cd01100">
    <property type="entry name" value="APPLE_Factor_XI_like"/>
    <property type="match status" value="3"/>
</dbReference>
<dbReference type="Pfam" id="PF00024">
    <property type="entry name" value="PAN_1"/>
    <property type="match status" value="1"/>
</dbReference>
<name>A0A3B3ZP74_9GOBI</name>
<keyword evidence="5" id="KW-1185">Reference proteome</keyword>
<sequence length="345" mass="39661">LSAPCLDQLYPDLDFPGADYRSLFTPDYEECRRACTHDPSCQFFTWVNGQFSNEKIRHFHCYLRRSSSGQPSAQNPLVGVTSGYSLKPFLCLHMYPDLDFPGADYRSLFTPDYEECRRACEHDPSCQFFTWVNGEFSNEKIRYKCHLKFSWTVPLTPIVGKKERRGIWLLSSLFFKECQNKYFPNTNIPGSDFLSLPAASPAHCQVLCSAHPSCAYFSFESTTCYLKNNPAEMVMVAKVGVTSGLPSRFCQQDKNWLTEIYEGTDLRASDMRFVELDDAESCQRTCNDDSNCQFFSYVNENFFDSAYWRRCYLKRFNVPAPPKVTKLANVVSGFNLKICDGILYL</sequence>
<dbReference type="Pfam" id="PF14295">
    <property type="entry name" value="PAN_4"/>
    <property type="match status" value="3"/>
</dbReference>
<dbReference type="GO" id="GO:0005576">
    <property type="term" value="C:extracellular region"/>
    <property type="evidence" value="ECO:0007669"/>
    <property type="project" value="InterPro"/>
</dbReference>
<dbReference type="Proteomes" id="UP000261520">
    <property type="component" value="Unplaced"/>
</dbReference>
<protein>
    <recommendedName>
        <fullName evidence="3">Apple domain-containing protein</fullName>
    </recommendedName>
</protein>
<keyword evidence="2" id="KW-1015">Disulfide bond</keyword>
<dbReference type="AlphaFoldDB" id="A0A3B3ZP74"/>
<dbReference type="PANTHER" id="PTHR33946">
    <property type="match status" value="1"/>
</dbReference>
<dbReference type="Gene3D" id="3.50.4.10">
    <property type="entry name" value="Hepatocyte Growth Factor"/>
    <property type="match status" value="4"/>
</dbReference>
<dbReference type="STRING" id="409849.ENSPMGP00000006468"/>